<name>A0A5B0QDI4_PUCGR</name>
<comment type="caution">
    <text evidence="2">The sequence shown here is derived from an EMBL/GenBank/DDBJ whole genome shotgun (WGS) entry which is preliminary data.</text>
</comment>
<evidence type="ECO:0000313" key="2">
    <source>
        <dbReference type="EMBL" id="KAA1111211.1"/>
    </source>
</evidence>
<protein>
    <submittedName>
        <fullName evidence="2">Uncharacterized protein</fullName>
    </submittedName>
</protein>
<dbReference type="EMBL" id="VDEP01000299">
    <property type="protein sequence ID" value="KAA1111211.1"/>
    <property type="molecule type" value="Genomic_DNA"/>
</dbReference>
<sequence length="50" mass="5386">MVNEAANTEKTSSSQKDLPAQTSGEDQSSASVSIPDFVNCSNHRHKPVVR</sequence>
<reference evidence="2 3" key="1">
    <citation type="submission" date="2019-05" db="EMBL/GenBank/DDBJ databases">
        <title>Emergence of the Ug99 lineage of the wheat stem rust pathogen through somatic hybridization.</title>
        <authorList>
            <person name="Li F."/>
            <person name="Upadhyaya N.M."/>
            <person name="Sperschneider J."/>
            <person name="Matny O."/>
            <person name="Nguyen-Phuc H."/>
            <person name="Mago R."/>
            <person name="Raley C."/>
            <person name="Miller M.E."/>
            <person name="Silverstein K.A.T."/>
            <person name="Henningsen E."/>
            <person name="Hirsch C.D."/>
            <person name="Visser B."/>
            <person name="Pretorius Z.A."/>
            <person name="Steffenson B.J."/>
            <person name="Schwessinger B."/>
            <person name="Dodds P.N."/>
            <person name="Figueroa M."/>
        </authorList>
    </citation>
    <scope>NUCLEOTIDE SEQUENCE [LARGE SCALE GENOMIC DNA]</scope>
    <source>
        <strain evidence="2 3">Ug99</strain>
    </source>
</reference>
<evidence type="ECO:0000313" key="3">
    <source>
        <dbReference type="Proteomes" id="UP000325313"/>
    </source>
</evidence>
<feature type="region of interest" description="Disordered" evidence="1">
    <location>
        <begin position="1"/>
        <end position="50"/>
    </location>
</feature>
<proteinExistence type="predicted"/>
<feature type="compositionally biased region" description="Polar residues" evidence="1">
    <location>
        <begin position="1"/>
        <end position="32"/>
    </location>
</feature>
<organism evidence="2 3">
    <name type="scientific">Puccinia graminis f. sp. tritici</name>
    <dbReference type="NCBI Taxonomy" id="56615"/>
    <lineage>
        <taxon>Eukaryota</taxon>
        <taxon>Fungi</taxon>
        <taxon>Dikarya</taxon>
        <taxon>Basidiomycota</taxon>
        <taxon>Pucciniomycotina</taxon>
        <taxon>Pucciniomycetes</taxon>
        <taxon>Pucciniales</taxon>
        <taxon>Pucciniaceae</taxon>
        <taxon>Puccinia</taxon>
    </lineage>
</organism>
<dbReference type="Proteomes" id="UP000325313">
    <property type="component" value="Unassembled WGS sequence"/>
</dbReference>
<evidence type="ECO:0000256" key="1">
    <source>
        <dbReference type="SAM" id="MobiDB-lite"/>
    </source>
</evidence>
<gene>
    <name evidence="2" type="ORF">PGTUg99_000933</name>
</gene>
<dbReference type="AlphaFoldDB" id="A0A5B0QDI4"/>
<accession>A0A5B0QDI4</accession>